<evidence type="ECO:0000313" key="1">
    <source>
        <dbReference type="EMBL" id="OTF78412.1"/>
    </source>
</evidence>
<gene>
    <name evidence="1" type="ORF">BLA29_000531</name>
</gene>
<name>A0A1Y3BC14_EURMA</name>
<accession>A0A1Y3BC14</accession>
<comment type="caution">
    <text evidence="1">The sequence shown here is derived from an EMBL/GenBank/DDBJ whole genome shotgun (WGS) entry which is preliminary data.</text>
</comment>
<protein>
    <submittedName>
        <fullName evidence="1">Uncharacterized protein</fullName>
    </submittedName>
</protein>
<reference evidence="1 2" key="1">
    <citation type="submission" date="2017-03" db="EMBL/GenBank/DDBJ databases">
        <title>Genome Survey of Euroglyphus maynei.</title>
        <authorList>
            <person name="Arlian L.G."/>
            <person name="Morgan M.S."/>
            <person name="Rider S.D."/>
        </authorList>
    </citation>
    <scope>NUCLEOTIDE SEQUENCE [LARGE SCALE GENOMIC DNA]</scope>
    <source>
        <strain evidence="1">Arlian Lab</strain>
        <tissue evidence="1">Whole body</tissue>
    </source>
</reference>
<keyword evidence="2" id="KW-1185">Reference proteome</keyword>
<evidence type="ECO:0000313" key="2">
    <source>
        <dbReference type="Proteomes" id="UP000194236"/>
    </source>
</evidence>
<organism evidence="1 2">
    <name type="scientific">Euroglyphus maynei</name>
    <name type="common">Mayne's house dust mite</name>
    <dbReference type="NCBI Taxonomy" id="6958"/>
    <lineage>
        <taxon>Eukaryota</taxon>
        <taxon>Metazoa</taxon>
        <taxon>Ecdysozoa</taxon>
        <taxon>Arthropoda</taxon>
        <taxon>Chelicerata</taxon>
        <taxon>Arachnida</taxon>
        <taxon>Acari</taxon>
        <taxon>Acariformes</taxon>
        <taxon>Sarcoptiformes</taxon>
        <taxon>Astigmata</taxon>
        <taxon>Psoroptidia</taxon>
        <taxon>Analgoidea</taxon>
        <taxon>Pyroglyphidae</taxon>
        <taxon>Pyroglyphinae</taxon>
        <taxon>Euroglyphus</taxon>
    </lineage>
</organism>
<sequence length="60" mass="6286">MASDGMLVYDAWVRISDDVVAELENVNTCPLVVGLLSSEMASNVMAVALGVMLVTSDVLA</sequence>
<dbReference type="Proteomes" id="UP000194236">
    <property type="component" value="Unassembled WGS sequence"/>
</dbReference>
<dbReference type="EMBL" id="MUJZ01028044">
    <property type="protein sequence ID" value="OTF78412.1"/>
    <property type="molecule type" value="Genomic_DNA"/>
</dbReference>
<proteinExistence type="predicted"/>
<dbReference type="AlphaFoldDB" id="A0A1Y3BC14"/>